<evidence type="ECO:0000259" key="7">
    <source>
        <dbReference type="PROSITE" id="PS50850"/>
    </source>
</evidence>
<feature type="transmembrane region" description="Helical" evidence="6">
    <location>
        <begin position="94"/>
        <end position="111"/>
    </location>
</feature>
<keyword evidence="2" id="KW-0813">Transport</keyword>
<dbReference type="InterPro" id="IPR050495">
    <property type="entry name" value="ATG22/LtaA_families"/>
</dbReference>
<feature type="transmembrane region" description="Helical" evidence="6">
    <location>
        <begin position="313"/>
        <end position="333"/>
    </location>
</feature>
<keyword evidence="4 6" id="KW-1133">Transmembrane helix</keyword>
<dbReference type="GO" id="GO:0012505">
    <property type="term" value="C:endomembrane system"/>
    <property type="evidence" value="ECO:0007669"/>
    <property type="project" value="UniProtKB-SubCell"/>
</dbReference>
<keyword evidence="3 6" id="KW-0812">Transmembrane</keyword>
<comment type="subcellular location">
    <subcellularLocation>
        <location evidence="1">Endomembrane system</location>
        <topology evidence="1">Multi-pass membrane protein</topology>
    </subcellularLocation>
</comment>
<evidence type="ECO:0000256" key="3">
    <source>
        <dbReference type="ARBA" id="ARBA00022692"/>
    </source>
</evidence>
<evidence type="ECO:0000256" key="2">
    <source>
        <dbReference type="ARBA" id="ARBA00022448"/>
    </source>
</evidence>
<feature type="transmembrane region" description="Helical" evidence="6">
    <location>
        <begin position="405"/>
        <end position="424"/>
    </location>
</feature>
<evidence type="ECO:0000256" key="6">
    <source>
        <dbReference type="SAM" id="Phobius"/>
    </source>
</evidence>
<evidence type="ECO:0000313" key="8">
    <source>
        <dbReference type="EMBL" id="OIR03529.1"/>
    </source>
</evidence>
<evidence type="ECO:0000256" key="4">
    <source>
        <dbReference type="ARBA" id="ARBA00022989"/>
    </source>
</evidence>
<comment type="caution">
    <text evidence="8">The sequence shown here is derived from an EMBL/GenBank/DDBJ whole genome shotgun (WGS) entry which is preliminary data.</text>
</comment>
<accession>A0A1J5S517</accession>
<sequence length="437" mass="46280">MNNLPPKSAPRRLAPSATGREVWAWAMYDFANSGYTTVVITALFNAYFVSVVAGDAPWATFAWTAALALSYALIMISAPLFGAWADLHAAKKQLLLITTVGCVLCTAGLAFSGPGDLGVAVLFVVLSNFFYGSGENLIAAFLPELAHEDGVGTVSGWGWSLGYMGGLISLGACLAYIAWAQARGLGATNFVPVSMLITAALFALSSVPTFLWLRERALPQSGGLPRGWVADTFARLGETLRRAQDFADLRRLLVCIVFYQAGIQAVITLAAVYAQEAMKFTTQQTLVLIVVVNLMAAVGAFTFGYLQDRLGHIRSIALTLVGWIAMILLAWSADGASRFWAAAVLAGICLGASQSAARAAVAVLSPATRRGEFFGLWGLAVKLSSILGPLTYGLVTWLTKGDHRLAILATGSYFVVGLLLLSGIDLERGRRAAQAAG</sequence>
<dbReference type="AlphaFoldDB" id="A0A1J5S517"/>
<dbReference type="PANTHER" id="PTHR23519">
    <property type="entry name" value="AUTOPHAGY-RELATED PROTEIN 22"/>
    <property type="match status" value="1"/>
</dbReference>
<evidence type="ECO:0000256" key="1">
    <source>
        <dbReference type="ARBA" id="ARBA00004127"/>
    </source>
</evidence>
<feature type="transmembrane region" description="Helical" evidence="6">
    <location>
        <begin position="191"/>
        <end position="213"/>
    </location>
</feature>
<dbReference type="PANTHER" id="PTHR23519:SF1">
    <property type="entry name" value="AUTOPHAGY-RELATED PROTEIN 22"/>
    <property type="match status" value="1"/>
</dbReference>
<feature type="domain" description="Major facilitator superfamily (MFS) profile" evidence="7">
    <location>
        <begin position="249"/>
        <end position="437"/>
    </location>
</feature>
<dbReference type="PROSITE" id="PS50850">
    <property type="entry name" value="MFS"/>
    <property type="match status" value="1"/>
</dbReference>
<feature type="transmembrane region" description="Helical" evidence="6">
    <location>
        <begin position="35"/>
        <end position="54"/>
    </location>
</feature>
<reference evidence="8" key="1">
    <citation type="submission" date="2016-10" db="EMBL/GenBank/DDBJ databases">
        <title>Sequence of Gallionella enrichment culture.</title>
        <authorList>
            <person name="Poehlein A."/>
            <person name="Muehling M."/>
            <person name="Daniel R."/>
        </authorList>
    </citation>
    <scope>NUCLEOTIDE SEQUENCE</scope>
</reference>
<feature type="transmembrane region" description="Helical" evidence="6">
    <location>
        <begin position="60"/>
        <end position="82"/>
    </location>
</feature>
<dbReference type="GO" id="GO:0022857">
    <property type="term" value="F:transmembrane transporter activity"/>
    <property type="evidence" value="ECO:0007669"/>
    <property type="project" value="InterPro"/>
</dbReference>
<dbReference type="SUPFAM" id="SSF103473">
    <property type="entry name" value="MFS general substrate transporter"/>
    <property type="match status" value="1"/>
</dbReference>
<organism evidence="8">
    <name type="scientific">mine drainage metagenome</name>
    <dbReference type="NCBI Taxonomy" id="410659"/>
    <lineage>
        <taxon>unclassified sequences</taxon>
        <taxon>metagenomes</taxon>
        <taxon>ecological metagenomes</taxon>
    </lineage>
</organism>
<proteinExistence type="predicted"/>
<dbReference type="InterPro" id="IPR024671">
    <property type="entry name" value="Atg22-like"/>
</dbReference>
<name>A0A1J5S517_9ZZZZ</name>
<dbReference type="InterPro" id="IPR020846">
    <property type="entry name" value="MFS_dom"/>
</dbReference>
<feature type="transmembrane region" description="Helical" evidence="6">
    <location>
        <begin position="373"/>
        <end position="399"/>
    </location>
</feature>
<feature type="transmembrane region" description="Helical" evidence="6">
    <location>
        <begin position="154"/>
        <end position="179"/>
    </location>
</feature>
<protein>
    <submittedName>
        <fullName evidence="8">Putative 3-hydroxyphenylpropionic transporter MhpT</fullName>
    </submittedName>
</protein>
<feature type="transmembrane region" description="Helical" evidence="6">
    <location>
        <begin position="252"/>
        <end position="274"/>
    </location>
</feature>
<keyword evidence="5 6" id="KW-0472">Membrane</keyword>
<dbReference type="InterPro" id="IPR036259">
    <property type="entry name" value="MFS_trans_sf"/>
</dbReference>
<evidence type="ECO:0000256" key="5">
    <source>
        <dbReference type="ARBA" id="ARBA00023136"/>
    </source>
</evidence>
<dbReference type="Gene3D" id="1.20.1250.20">
    <property type="entry name" value="MFS general substrate transporter like domains"/>
    <property type="match status" value="2"/>
</dbReference>
<gene>
    <name evidence="8" type="ORF">GALL_143880</name>
</gene>
<dbReference type="EMBL" id="MLJW01000065">
    <property type="protein sequence ID" value="OIR03529.1"/>
    <property type="molecule type" value="Genomic_DNA"/>
</dbReference>
<dbReference type="Pfam" id="PF11700">
    <property type="entry name" value="ATG22"/>
    <property type="match status" value="2"/>
</dbReference>
<feature type="transmembrane region" description="Helical" evidence="6">
    <location>
        <begin position="286"/>
        <end position="306"/>
    </location>
</feature>
<feature type="transmembrane region" description="Helical" evidence="6">
    <location>
        <begin position="117"/>
        <end position="142"/>
    </location>
</feature>
<feature type="transmembrane region" description="Helical" evidence="6">
    <location>
        <begin position="339"/>
        <end position="361"/>
    </location>
</feature>